<dbReference type="Pfam" id="PF20043">
    <property type="entry name" value="DUF6445"/>
    <property type="match status" value="1"/>
</dbReference>
<dbReference type="EMBL" id="CP013650">
    <property type="protein sequence ID" value="ALS99900.1"/>
    <property type="molecule type" value="Genomic_DNA"/>
</dbReference>
<sequence>MQLTVQHIGHEQQPLLIVDDFVPNPGGLIDFAMQQTNVLPADGQYPGLRSPAPPAYGQFLLEQLVLHLISFFGASAGELGKADCYYSLVSTPANELTLLQRLPHFDRPHPDELAIIHYLCNEQHGGTSFYRHRSTGFESVTAERQSEYQHRLEADLRESALPTGYINGDTSVFERIASIPARFNRALIYRCSSLHSGDIGPDYGYDLNPLSGRFTIASFLSV</sequence>
<dbReference type="KEGG" id="lal:AT746_17595"/>
<reference evidence="1 2" key="1">
    <citation type="submission" date="2015-12" db="EMBL/GenBank/DDBJ databases">
        <title>Complete genome of Lacimicrobium alkaliphilum KCTC 32984.</title>
        <authorList>
            <person name="Kim S.-G."/>
            <person name="Lee Y.-J."/>
        </authorList>
    </citation>
    <scope>NUCLEOTIDE SEQUENCE [LARGE SCALE GENOMIC DNA]</scope>
    <source>
        <strain evidence="1 2">YelD216</strain>
    </source>
</reference>
<dbReference type="OrthoDB" id="4048724at2"/>
<dbReference type="STRING" id="1526571.AT746_17595"/>
<name>A0A0U2ZNQ5_9ALTE</name>
<dbReference type="AlphaFoldDB" id="A0A0U2ZNQ5"/>
<dbReference type="RefSeq" id="WP_062483143.1">
    <property type="nucleotide sequence ID" value="NZ_CP013650.1"/>
</dbReference>
<dbReference type="InterPro" id="IPR045617">
    <property type="entry name" value="DUF6445"/>
</dbReference>
<dbReference type="Proteomes" id="UP000068447">
    <property type="component" value="Chromosome"/>
</dbReference>
<accession>A0A0U2ZNQ5</accession>
<protein>
    <submittedName>
        <fullName evidence="1">Uncharacterized protein</fullName>
    </submittedName>
</protein>
<gene>
    <name evidence="1" type="ORF">AT746_17595</name>
</gene>
<proteinExistence type="predicted"/>
<evidence type="ECO:0000313" key="1">
    <source>
        <dbReference type="EMBL" id="ALS99900.1"/>
    </source>
</evidence>
<organism evidence="1 2">
    <name type="scientific">Lacimicrobium alkaliphilum</name>
    <dbReference type="NCBI Taxonomy" id="1526571"/>
    <lineage>
        <taxon>Bacteria</taxon>
        <taxon>Pseudomonadati</taxon>
        <taxon>Pseudomonadota</taxon>
        <taxon>Gammaproteobacteria</taxon>
        <taxon>Alteromonadales</taxon>
        <taxon>Alteromonadaceae</taxon>
        <taxon>Lacimicrobium</taxon>
    </lineage>
</organism>
<keyword evidence="2" id="KW-1185">Reference proteome</keyword>
<evidence type="ECO:0000313" key="2">
    <source>
        <dbReference type="Proteomes" id="UP000068447"/>
    </source>
</evidence>